<keyword evidence="4" id="KW-1185">Reference proteome</keyword>
<dbReference type="InterPro" id="IPR017946">
    <property type="entry name" value="PLC-like_Pdiesterase_TIM-brl"/>
</dbReference>
<dbReference type="Proteomes" id="UP001517247">
    <property type="component" value="Unassembled WGS sequence"/>
</dbReference>
<evidence type="ECO:0000259" key="2">
    <source>
        <dbReference type="PROSITE" id="PS51704"/>
    </source>
</evidence>
<dbReference type="PANTHER" id="PTHR46211">
    <property type="entry name" value="GLYCEROPHOSPHORYL DIESTER PHOSPHODIESTERASE"/>
    <property type="match status" value="1"/>
</dbReference>
<evidence type="ECO:0000313" key="4">
    <source>
        <dbReference type="Proteomes" id="UP001517247"/>
    </source>
</evidence>
<proteinExistence type="predicted"/>
<evidence type="ECO:0000313" key="3">
    <source>
        <dbReference type="EMBL" id="MFN0256182.1"/>
    </source>
</evidence>
<feature type="chain" id="PRO_5045735036" evidence="1">
    <location>
        <begin position="21"/>
        <end position="261"/>
    </location>
</feature>
<dbReference type="RefSeq" id="WP_211659856.1">
    <property type="nucleotide sequence ID" value="NZ_SSHJ02000006.1"/>
</dbReference>
<dbReference type="PANTHER" id="PTHR46211:SF1">
    <property type="entry name" value="GLYCEROPHOSPHODIESTER PHOSPHODIESTERASE, CYTOPLASMIC"/>
    <property type="match status" value="1"/>
</dbReference>
<comment type="caution">
    <text evidence="3">The sequence shown here is derived from an EMBL/GenBank/DDBJ whole genome shotgun (WGS) entry which is preliminary data.</text>
</comment>
<keyword evidence="1" id="KW-0732">Signal</keyword>
<dbReference type="Pfam" id="PF03009">
    <property type="entry name" value="GDPD"/>
    <property type="match status" value="1"/>
</dbReference>
<organism evidence="3 4">
    <name type="scientific">Pedobacter ureilyticus</name>
    <dbReference type="NCBI Taxonomy" id="1393051"/>
    <lineage>
        <taxon>Bacteria</taxon>
        <taxon>Pseudomonadati</taxon>
        <taxon>Bacteroidota</taxon>
        <taxon>Sphingobacteriia</taxon>
        <taxon>Sphingobacteriales</taxon>
        <taxon>Sphingobacteriaceae</taxon>
        <taxon>Pedobacter</taxon>
    </lineage>
</organism>
<dbReference type="PROSITE" id="PS51704">
    <property type="entry name" value="GP_PDE"/>
    <property type="match status" value="1"/>
</dbReference>
<name>A0ABW9JAA6_9SPHI</name>
<feature type="domain" description="GP-PDE" evidence="2">
    <location>
        <begin position="30"/>
        <end position="259"/>
    </location>
</feature>
<evidence type="ECO:0000256" key="1">
    <source>
        <dbReference type="SAM" id="SignalP"/>
    </source>
</evidence>
<accession>A0ABW9JAA6</accession>
<reference evidence="3 4" key="1">
    <citation type="submission" date="2024-12" db="EMBL/GenBank/DDBJ databases">
        <authorList>
            <person name="Hu S."/>
        </authorList>
    </citation>
    <scope>NUCLEOTIDE SEQUENCE [LARGE SCALE GENOMIC DNA]</scope>
    <source>
        <strain evidence="3 4">THG-T11</strain>
    </source>
</reference>
<dbReference type="Gene3D" id="3.20.20.190">
    <property type="entry name" value="Phosphatidylinositol (PI) phosphodiesterase"/>
    <property type="match status" value="1"/>
</dbReference>
<protein>
    <submittedName>
        <fullName evidence="3">Glycerophosphodiester phosphodiesterase</fullName>
    </submittedName>
</protein>
<dbReference type="EMBL" id="SSHJ02000006">
    <property type="protein sequence ID" value="MFN0256182.1"/>
    <property type="molecule type" value="Genomic_DNA"/>
</dbReference>
<feature type="signal peptide" evidence="1">
    <location>
        <begin position="1"/>
        <end position="20"/>
    </location>
</feature>
<dbReference type="SUPFAM" id="SSF51695">
    <property type="entry name" value="PLC-like phosphodiesterases"/>
    <property type="match status" value="1"/>
</dbReference>
<sequence length="261" mass="29496">MNKRFFVAILAIMITGTALAQKQIKSWNKNVVIAHRGAWKTQSLPENSIASLKEAIRIGCFGSEFDVQFTKDNVAVVNHNGDFLGKDIATSTYQELVDYKKLSNGESIPTLVEYLKAGMKQKKTKLILEIKPQKTQEREEALTKAVIATVNELKAAPWIEYITFSHFIGKYVIANVPGARVSYLNGELEPAKLKEQGFYGLDYHQNVFKKNPDWIKQAKDLGLIINVWTVNAEKDMEGLLAQKVDYITTNEPELLFKTIKK</sequence>
<dbReference type="InterPro" id="IPR030395">
    <property type="entry name" value="GP_PDE_dom"/>
</dbReference>
<gene>
    <name evidence="3" type="ORF">E6A44_011395</name>
</gene>